<dbReference type="Pfam" id="PF09898">
    <property type="entry name" value="DUF2125"/>
    <property type="match status" value="1"/>
</dbReference>
<dbReference type="EMBL" id="VYQE01000003">
    <property type="protein sequence ID" value="KAA9008278.1"/>
    <property type="molecule type" value="Genomic_DNA"/>
</dbReference>
<gene>
    <name evidence="1" type="ORF">F3S47_12375</name>
</gene>
<protein>
    <submittedName>
        <fullName evidence="1">DUF2125 domain-containing protein</fullName>
    </submittedName>
</protein>
<keyword evidence="2" id="KW-1185">Reference proteome</keyword>
<dbReference type="InterPro" id="IPR018666">
    <property type="entry name" value="DUF2125"/>
</dbReference>
<dbReference type="RefSeq" id="WP_150445562.1">
    <property type="nucleotide sequence ID" value="NZ_VYQE01000003.1"/>
</dbReference>
<organism evidence="1 2">
    <name type="scientific">Histidinibacterium aquaticum</name>
    <dbReference type="NCBI Taxonomy" id="2613962"/>
    <lineage>
        <taxon>Bacteria</taxon>
        <taxon>Pseudomonadati</taxon>
        <taxon>Pseudomonadota</taxon>
        <taxon>Alphaproteobacteria</taxon>
        <taxon>Rhodobacterales</taxon>
        <taxon>Paracoccaceae</taxon>
        <taxon>Histidinibacterium</taxon>
    </lineage>
</organism>
<dbReference type="AlphaFoldDB" id="A0A5J5GKW8"/>
<dbReference type="Proteomes" id="UP000326554">
    <property type="component" value="Unassembled WGS sequence"/>
</dbReference>
<evidence type="ECO:0000313" key="2">
    <source>
        <dbReference type="Proteomes" id="UP000326554"/>
    </source>
</evidence>
<evidence type="ECO:0000313" key="1">
    <source>
        <dbReference type="EMBL" id="KAA9008278.1"/>
    </source>
</evidence>
<reference evidence="1 2" key="1">
    <citation type="submission" date="2019-09" db="EMBL/GenBank/DDBJ databases">
        <authorList>
            <person name="Park J.-S."/>
            <person name="Choi H.-J."/>
        </authorList>
    </citation>
    <scope>NUCLEOTIDE SEQUENCE [LARGE SCALE GENOMIC DNA]</scope>
    <source>
        <strain evidence="1 2">176SS1-4</strain>
    </source>
</reference>
<name>A0A5J5GKW8_9RHOB</name>
<comment type="caution">
    <text evidence="1">The sequence shown here is derived from an EMBL/GenBank/DDBJ whole genome shotgun (WGS) entry which is preliminary data.</text>
</comment>
<proteinExistence type="predicted"/>
<sequence length="234" mass="25760">MKRLIAMILVFAVAWSALWLWTSRATLREARALAGDLRAAGWEIDYADLNVRGFPSRLDLTVDEPRVTTPQGAEWRAPFVQHLQLTYQRDRAIIAFADSQTLVLDGTEVRVSDTGLRASLYEGRFTAEAEDMVFDWEGGRLTAGPILAALRPNGEPGRYDLFLEAQNASADETPLGTVTIEAVARLAAPLDRDEPPRLEGVEVTALTVPRNPEALEETLTTLSADTAEALAQRQ</sequence>
<accession>A0A5J5GKW8</accession>